<dbReference type="EMBL" id="JBHLZU010000020">
    <property type="protein sequence ID" value="MFB9907471.1"/>
    <property type="molecule type" value="Genomic_DNA"/>
</dbReference>
<proteinExistence type="predicted"/>
<evidence type="ECO:0000313" key="3">
    <source>
        <dbReference type="Proteomes" id="UP001589693"/>
    </source>
</evidence>
<evidence type="ECO:0000313" key="2">
    <source>
        <dbReference type="EMBL" id="MFB9907471.1"/>
    </source>
</evidence>
<evidence type="ECO:0000256" key="1">
    <source>
        <dbReference type="SAM" id="MobiDB-lite"/>
    </source>
</evidence>
<reference evidence="2 3" key="1">
    <citation type="submission" date="2024-09" db="EMBL/GenBank/DDBJ databases">
        <authorList>
            <person name="Sun Q."/>
            <person name="Mori K."/>
        </authorList>
    </citation>
    <scope>NUCLEOTIDE SEQUENCE [LARGE SCALE GENOMIC DNA]</scope>
    <source>
        <strain evidence="2 3">TBRC 7907</strain>
    </source>
</reference>
<dbReference type="Proteomes" id="UP001589693">
    <property type="component" value="Unassembled WGS sequence"/>
</dbReference>
<sequence>MNRDDQVQLARTAHTYTELARRRDQLEVGQRFLLQRLGEDLLYLTGLDDIDQALAQAKRFKLELPAPRRKKTAASRTATPKRKATTTTKFKVSESTTSTWECRGCGGLMASTKSRDTAREKYYHRECQPVSCRGCQRTVPRWKMHVLRQCPWCSEPLRPEERLRSGRRVKILLAPRASNRTVSRRPTSQEVVELLRQDRQRHRIRNTPAATGKAGISAAARVTVVRGGLPSLGKRSH</sequence>
<feature type="compositionally biased region" description="Basic residues" evidence="1">
    <location>
        <begin position="67"/>
        <end position="84"/>
    </location>
</feature>
<feature type="region of interest" description="Disordered" evidence="1">
    <location>
        <begin position="66"/>
        <end position="90"/>
    </location>
</feature>
<keyword evidence="3" id="KW-1185">Reference proteome</keyword>
<gene>
    <name evidence="2" type="ORF">ACFFQA_26355</name>
</gene>
<accession>A0ABV6A6C8</accession>
<name>A0ABV6A6C8_9PSEU</name>
<organism evidence="2 3">
    <name type="scientific">Allokutzneria oryzae</name>
    <dbReference type="NCBI Taxonomy" id="1378989"/>
    <lineage>
        <taxon>Bacteria</taxon>
        <taxon>Bacillati</taxon>
        <taxon>Actinomycetota</taxon>
        <taxon>Actinomycetes</taxon>
        <taxon>Pseudonocardiales</taxon>
        <taxon>Pseudonocardiaceae</taxon>
        <taxon>Allokutzneria</taxon>
    </lineage>
</organism>
<protein>
    <submittedName>
        <fullName evidence="2">Uncharacterized protein</fullName>
    </submittedName>
</protein>
<dbReference type="RefSeq" id="WP_377857620.1">
    <property type="nucleotide sequence ID" value="NZ_JBHLZU010000020.1"/>
</dbReference>
<comment type="caution">
    <text evidence="2">The sequence shown here is derived from an EMBL/GenBank/DDBJ whole genome shotgun (WGS) entry which is preliminary data.</text>
</comment>